<dbReference type="AlphaFoldDB" id="A0A9P6DNA2"/>
<keyword evidence="2" id="KW-1185">Reference proteome</keyword>
<proteinExistence type="predicted"/>
<protein>
    <submittedName>
        <fullName evidence="1">Uncharacterized protein</fullName>
    </submittedName>
</protein>
<organism evidence="1 2">
    <name type="scientific">Hydnum rufescens UP504</name>
    <dbReference type="NCBI Taxonomy" id="1448309"/>
    <lineage>
        <taxon>Eukaryota</taxon>
        <taxon>Fungi</taxon>
        <taxon>Dikarya</taxon>
        <taxon>Basidiomycota</taxon>
        <taxon>Agaricomycotina</taxon>
        <taxon>Agaricomycetes</taxon>
        <taxon>Cantharellales</taxon>
        <taxon>Hydnaceae</taxon>
        <taxon>Hydnum</taxon>
    </lineage>
</organism>
<dbReference type="EMBL" id="MU129073">
    <property type="protein sequence ID" value="KAF9507727.1"/>
    <property type="molecule type" value="Genomic_DNA"/>
</dbReference>
<dbReference type="Proteomes" id="UP000886523">
    <property type="component" value="Unassembled WGS sequence"/>
</dbReference>
<evidence type="ECO:0000313" key="2">
    <source>
        <dbReference type="Proteomes" id="UP000886523"/>
    </source>
</evidence>
<evidence type="ECO:0000313" key="1">
    <source>
        <dbReference type="EMBL" id="KAF9507727.1"/>
    </source>
</evidence>
<comment type="caution">
    <text evidence="1">The sequence shown here is derived from an EMBL/GenBank/DDBJ whole genome shotgun (WGS) entry which is preliminary data.</text>
</comment>
<reference evidence="1" key="1">
    <citation type="journal article" date="2020" name="Nat. Commun.">
        <title>Large-scale genome sequencing of mycorrhizal fungi provides insights into the early evolution of symbiotic traits.</title>
        <authorList>
            <person name="Miyauchi S."/>
            <person name="Kiss E."/>
            <person name="Kuo A."/>
            <person name="Drula E."/>
            <person name="Kohler A."/>
            <person name="Sanchez-Garcia M."/>
            <person name="Morin E."/>
            <person name="Andreopoulos B."/>
            <person name="Barry K.W."/>
            <person name="Bonito G."/>
            <person name="Buee M."/>
            <person name="Carver A."/>
            <person name="Chen C."/>
            <person name="Cichocki N."/>
            <person name="Clum A."/>
            <person name="Culley D."/>
            <person name="Crous P.W."/>
            <person name="Fauchery L."/>
            <person name="Girlanda M."/>
            <person name="Hayes R.D."/>
            <person name="Keri Z."/>
            <person name="LaButti K."/>
            <person name="Lipzen A."/>
            <person name="Lombard V."/>
            <person name="Magnuson J."/>
            <person name="Maillard F."/>
            <person name="Murat C."/>
            <person name="Nolan M."/>
            <person name="Ohm R.A."/>
            <person name="Pangilinan J."/>
            <person name="Pereira M.F."/>
            <person name="Perotto S."/>
            <person name="Peter M."/>
            <person name="Pfister S."/>
            <person name="Riley R."/>
            <person name="Sitrit Y."/>
            <person name="Stielow J.B."/>
            <person name="Szollosi G."/>
            <person name="Zifcakova L."/>
            <person name="Stursova M."/>
            <person name="Spatafora J.W."/>
            <person name="Tedersoo L."/>
            <person name="Vaario L.M."/>
            <person name="Yamada A."/>
            <person name="Yan M."/>
            <person name="Wang P."/>
            <person name="Xu J."/>
            <person name="Bruns T."/>
            <person name="Baldrian P."/>
            <person name="Vilgalys R."/>
            <person name="Dunand C."/>
            <person name="Henrissat B."/>
            <person name="Grigoriev I.V."/>
            <person name="Hibbett D."/>
            <person name="Nagy L.G."/>
            <person name="Martin F.M."/>
        </authorList>
    </citation>
    <scope>NUCLEOTIDE SEQUENCE</scope>
    <source>
        <strain evidence="1">UP504</strain>
    </source>
</reference>
<accession>A0A9P6DNA2</accession>
<sequence length="166" mass="19160">MFWPREVIKSRPPECAMRFFVSARGRLSRLIPITTVMTLSASNRRSLGRVYNHSTISRVTPGHVSGDIRVYSRRLSYNFSNRFLGVDCQSSRRTLHSRTRIQNPAKRLAMSAPPQVSQLAQVPLSYHSFNVSHGRKYLSQVPNLFSRPISLHRSGIEPRLERYRHI</sequence>
<name>A0A9P6DNA2_9AGAM</name>
<gene>
    <name evidence="1" type="ORF">BS47DRAFT_275855</name>
</gene>